<dbReference type="InterPro" id="IPR050245">
    <property type="entry name" value="PrsA_foldase"/>
</dbReference>
<accession>A0ABV9T0R1</accession>
<dbReference type="PANTHER" id="PTHR47245:SF2">
    <property type="entry name" value="PEPTIDYL-PROLYL CIS-TRANS ISOMERASE HP_0175-RELATED"/>
    <property type="match status" value="1"/>
</dbReference>
<organism evidence="3 4">
    <name type="scientific">Negadavirga shengliensis</name>
    <dbReference type="NCBI Taxonomy" id="1389218"/>
    <lineage>
        <taxon>Bacteria</taxon>
        <taxon>Pseudomonadati</taxon>
        <taxon>Bacteroidota</taxon>
        <taxon>Cytophagia</taxon>
        <taxon>Cytophagales</taxon>
        <taxon>Cyclobacteriaceae</taxon>
        <taxon>Negadavirga</taxon>
    </lineage>
</organism>
<evidence type="ECO:0000259" key="2">
    <source>
        <dbReference type="PROSITE" id="PS50198"/>
    </source>
</evidence>
<gene>
    <name evidence="3" type="ORF">ACFPFU_11320</name>
</gene>
<dbReference type="SUPFAM" id="SSF54534">
    <property type="entry name" value="FKBP-like"/>
    <property type="match status" value="2"/>
</dbReference>
<proteinExistence type="predicted"/>
<dbReference type="Gene3D" id="3.10.50.40">
    <property type="match status" value="2"/>
</dbReference>
<keyword evidence="1" id="KW-0697">Rotamase</keyword>
<dbReference type="PROSITE" id="PS50198">
    <property type="entry name" value="PPIC_PPIASE_2"/>
    <property type="match status" value="2"/>
</dbReference>
<dbReference type="Proteomes" id="UP001595818">
    <property type="component" value="Unassembled WGS sequence"/>
</dbReference>
<keyword evidence="4" id="KW-1185">Reference proteome</keyword>
<dbReference type="EMBL" id="JBHSJJ010000005">
    <property type="protein sequence ID" value="MFC4872283.1"/>
    <property type="molecule type" value="Genomic_DNA"/>
</dbReference>
<reference evidence="4" key="1">
    <citation type="journal article" date="2019" name="Int. J. Syst. Evol. Microbiol.">
        <title>The Global Catalogue of Microorganisms (GCM) 10K type strain sequencing project: providing services to taxonomists for standard genome sequencing and annotation.</title>
        <authorList>
            <consortium name="The Broad Institute Genomics Platform"/>
            <consortium name="The Broad Institute Genome Sequencing Center for Infectious Disease"/>
            <person name="Wu L."/>
            <person name="Ma J."/>
        </authorList>
    </citation>
    <scope>NUCLEOTIDE SEQUENCE [LARGE SCALE GENOMIC DNA]</scope>
    <source>
        <strain evidence="4">CGMCC 4.7466</strain>
    </source>
</reference>
<name>A0ABV9T0R1_9BACT</name>
<sequence>MPVGTPEVSDAAPPSETFLIKIDQDPVFPDEFLYVISKNRDLRKVPDKIDEKEFEESFNLFVNYRLKVKHAEELGLDRSEEFVTEFETFKKDIKKPYLLENSLEEGEIKKAYSRMQEVIKASHILIQFPENANKEDSIAVSSMIEKIRSDVEKGEDFNELAYKYSDDPSAESNKGDLGYFTALQMVSPFEDAAYGLEIGEISDPVLTDFGYHLIKLESRKPNPGEVRVSHILVRTDPEDPSSEDRAKRKIAGIYDELQKEESRWEDVVSMFSEDQGSKSNGGLIPWFGVGAIVPEFENAAFSLTEIGEISNPVKTPFGFHIIRLEDRRPIPPYEEMEAMIKSKILRDSRSSLIRSQVMAMQRAKYQLWENDILYQKIKTIARENGGAAPSPDNFKQKVKEAGLLDVLLIKTSEESFAVKDLLDFIDTQKKNIKPDPGNFFQAWYDKFLETVLDEAEEKDLYQNNDEFRQLIREYRNGILLFNLMNDLVWQKALEDSLGQIEYYERHRDRYQWTERVPALVVKMNQEKQLDKIRRFLSKTRFSDGIKEKIEEEFLQDSPLLFSAESNVYEISKHDILKRLDLSNSFHEIQLEGQTVFILSGGLIAAGPKSLEETKGKLIQDYQQFLENELIASLKERYPVEINEEEKNRIYQIVVE</sequence>
<dbReference type="GO" id="GO:0016853">
    <property type="term" value="F:isomerase activity"/>
    <property type="evidence" value="ECO:0007669"/>
    <property type="project" value="UniProtKB-KW"/>
</dbReference>
<dbReference type="RefSeq" id="WP_377064536.1">
    <property type="nucleotide sequence ID" value="NZ_JBHSJJ010000005.1"/>
</dbReference>
<evidence type="ECO:0000313" key="3">
    <source>
        <dbReference type="EMBL" id="MFC4872283.1"/>
    </source>
</evidence>
<protein>
    <submittedName>
        <fullName evidence="3">Peptidylprolyl isomerase</fullName>
    </submittedName>
</protein>
<keyword evidence="1 3" id="KW-0413">Isomerase</keyword>
<dbReference type="Pfam" id="PF00639">
    <property type="entry name" value="Rotamase"/>
    <property type="match status" value="2"/>
</dbReference>
<evidence type="ECO:0000313" key="4">
    <source>
        <dbReference type="Proteomes" id="UP001595818"/>
    </source>
</evidence>
<dbReference type="InterPro" id="IPR000297">
    <property type="entry name" value="PPIase_PpiC"/>
</dbReference>
<dbReference type="InterPro" id="IPR046357">
    <property type="entry name" value="PPIase_dom_sf"/>
</dbReference>
<comment type="caution">
    <text evidence="3">The sequence shown here is derived from an EMBL/GenBank/DDBJ whole genome shotgun (WGS) entry which is preliminary data.</text>
</comment>
<feature type="domain" description="PpiC" evidence="2">
    <location>
        <begin position="223"/>
        <end position="326"/>
    </location>
</feature>
<feature type="domain" description="PpiC" evidence="2">
    <location>
        <begin position="116"/>
        <end position="218"/>
    </location>
</feature>
<dbReference type="PANTHER" id="PTHR47245">
    <property type="entry name" value="PEPTIDYLPROLYL ISOMERASE"/>
    <property type="match status" value="1"/>
</dbReference>
<evidence type="ECO:0000256" key="1">
    <source>
        <dbReference type="PROSITE-ProRule" id="PRU00278"/>
    </source>
</evidence>